<dbReference type="GO" id="GO:0005975">
    <property type="term" value="P:carbohydrate metabolic process"/>
    <property type="evidence" value="ECO:0007669"/>
    <property type="project" value="InterPro"/>
</dbReference>
<feature type="domain" description="Glycoside hydrolase family 2" evidence="6">
    <location>
        <begin position="676"/>
        <end position="762"/>
    </location>
</feature>
<dbReference type="InterPro" id="IPR032311">
    <property type="entry name" value="DUF4982"/>
</dbReference>
<comment type="similarity">
    <text evidence="1">Belongs to the glycosyl hydrolase 2 family.</text>
</comment>
<dbReference type="Pfam" id="PF02836">
    <property type="entry name" value="Glyco_hydro_2_C"/>
    <property type="match status" value="1"/>
</dbReference>
<organism evidence="8 9">
    <name type="scientific">Robinsoniella peoriensis</name>
    <dbReference type="NCBI Taxonomy" id="180332"/>
    <lineage>
        <taxon>Bacteria</taxon>
        <taxon>Bacillati</taxon>
        <taxon>Bacillota</taxon>
        <taxon>Clostridia</taxon>
        <taxon>Lachnospirales</taxon>
        <taxon>Lachnospiraceae</taxon>
        <taxon>Robinsoniella</taxon>
    </lineage>
</organism>
<dbReference type="PANTHER" id="PTHR42732:SF1">
    <property type="entry name" value="BETA-MANNOSIDASE"/>
    <property type="match status" value="1"/>
</dbReference>
<dbReference type="SUPFAM" id="SSF49785">
    <property type="entry name" value="Galactose-binding domain-like"/>
    <property type="match status" value="1"/>
</dbReference>
<dbReference type="InterPro" id="IPR036156">
    <property type="entry name" value="Beta-gal/glucu_dom_sf"/>
</dbReference>
<dbReference type="Proteomes" id="UP000306509">
    <property type="component" value="Unassembled WGS sequence"/>
</dbReference>
<dbReference type="Pfam" id="PF18565">
    <property type="entry name" value="Glyco_hydro2_C5"/>
    <property type="match status" value="1"/>
</dbReference>
<dbReference type="SUPFAM" id="SSF51445">
    <property type="entry name" value="(Trans)glycosidases"/>
    <property type="match status" value="1"/>
</dbReference>
<dbReference type="Gene3D" id="3.20.20.80">
    <property type="entry name" value="Glycosidases"/>
    <property type="match status" value="1"/>
</dbReference>
<feature type="domain" description="Beta-mannosidase-like galactose-binding" evidence="7">
    <location>
        <begin position="89"/>
        <end position="160"/>
    </location>
</feature>
<dbReference type="EMBL" id="QGQD01000077">
    <property type="protein sequence ID" value="TLC99100.1"/>
    <property type="molecule type" value="Genomic_DNA"/>
</dbReference>
<dbReference type="PANTHER" id="PTHR42732">
    <property type="entry name" value="BETA-GALACTOSIDASE"/>
    <property type="match status" value="1"/>
</dbReference>
<reference evidence="8 9" key="1">
    <citation type="journal article" date="2019" name="Anaerobe">
        <title>Detection of Robinsoniella peoriensis in multiple bone samples of a trauma patient.</title>
        <authorList>
            <person name="Schrottner P."/>
            <person name="Hartwich K."/>
            <person name="Bunk B."/>
            <person name="Schober I."/>
            <person name="Helbig S."/>
            <person name="Rudolph W.W."/>
            <person name="Gunzer F."/>
        </authorList>
    </citation>
    <scope>NUCLEOTIDE SEQUENCE [LARGE SCALE GENOMIC DNA]</scope>
    <source>
        <strain evidence="8 9">DSM 106044</strain>
    </source>
</reference>
<evidence type="ECO:0000259" key="6">
    <source>
        <dbReference type="Pfam" id="PF18565"/>
    </source>
</evidence>
<name>A0A4U8Q301_9FIRM</name>
<accession>A0A4U8Q301</accession>
<dbReference type="Pfam" id="PF16355">
    <property type="entry name" value="DUF4982"/>
    <property type="match status" value="1"/>
</dbReference>
<dbReference type="GO" id="GO:0004565">
    <property type="term" value="F:beta-galactosidase activity"/>
    <property type="evidence" value="ECO:0007669"/>
    <property type="project" value="UniProtKB-EC"/>
</dbReference>
<evidence type="ECO:0000259" key="7">
    <source>
        <dbReference type="Pfam" id="PF22666"/>
    </source>
</evidence>
<evidence type="ECO:0000256" key="2">
    <source>
        <dbReference type="ARBA" id="ARBA00022801"/>
    </source>
</evidence>
<feature type="domain" description="DUF4982" evidence="5">
    <location>
        <begin position="606"/>
        <end position="661"/>
    </location>
</feature>
<dbReference type="Pfam" id="PF22666">
    <property type="entry name" value="Glyco_hydro_2_N2"/>
    <property type="match status" value="1"/>
</dbReference>
<comment type="caution">
    <text evidence="8">The sequence shown here is derived from an EMBL/GenBank/DDBJ whole genome shotgun (WGS) entry which is preliminary data.</text>
</comment>
<dbReference type="Gene3D" id="2.60.40.10">
    <property type="entry name" value="Immunoglobulins"/>
    <property type="match status" value="3"/>
</dbReference>
<keyword evidence="3 8" id="KW-0326">Glycosidase</keyword>
<dbReference type="AlphaFoldDB" id="A0A4U8Q301"/>
<dbReference type="EC" id="3.2.1.23" evidence="8"/>
<dbReference type="InterPro" id="IPR006103">
    <property type="entry name" value="Glyco_hydro_2_cat"/>
</dbReference>
<sequence>MKYYNDQPGIYCMNREWRFREVEISDLPAGRKHDDVYDYSKAAGAKGPAESSFDDSEWETVELPHDWVVQKDFTPKGLLNHGYKMRGNGWYRKKFRLGEEDMGKQILLEFEGLSSKATIYINGLLCKRQFYGYNSFSVDISDFVCFYPAVNQLAVKIEADAWEGWWYEGAGIYRNVWLVKKAPVHIEYQGVYVKPTEMQDGLWKLEIETTVENSFGKNRELWLETALYESGKKIFDFPQEHVAVEGFNHVICKQETVLNNVRKWNLELPCLYEIGVRCISLPEKDEVLSEELESDYLKVRFGFRTIQLDSETGFWLNGDNIKLKGFCCHQDHAGVGVAVPYAVKEYRISQLKKLGANAYRCAHNPDPEILLICDKLGMMVMEENRTFASCPEVLEQVRGIVRNARNHPSVIVYSIFNEEPLQGTQRGMRMAKRIRNTIHRMDHTRPVLGSFNGGYLEDEGAVHALDAVGINYNPMRYDEFHEKYPNIPLIASETASAFMVRGEYRTDEEHHVISSYDDFCAPWGNTHRDAWKWVNERKFVAGAFVWTGFDYRGEPTPFEWPSVGTFFGTYDSCGFPKEACELYKVMWKKEPGIHIIASWNKKRKAGELQKVIVASNCQEIELSVNNRVLERRKTTAYFQDEFYVAFEKGTLKAVGYIDGIKAASHCLMVPGEICRLKVECSKESLWDDGSDSVIINVIAVDRDGLEVPDADNLVHFDVKGGAKVIGVGNGNPNSHEPDFALYRKLFHGHAQAILRNFGSEHVITEIWAEGIGKTVVEIPVHHGQMIPYINSVSDVVTVGWRMYYRLLDEMPDVDMEINENDRNSFEPIEFHGRPQNEFTGKLTKYGIFYNQIKISKDGNRKFLYFPDVRGQVYVWLNGIKAAERTDKTTGELKIMIPDEEDNVYRCFVIIRNQNTESNEAGICAPVMLVDCLV</sequence>
<dbReference type="RefSeq" id="WP_138003530.1">
    <property type="nucleotide sequence ID" value="NZ_QGQD01000077.1"/>
</dbReference>
<evidence type="ECO:0000256" key="1">
    <source>
        <dbReference type="ARBA" id="ARBA00007401"/>
    </source>
</evidence>
<keyword evidence="2 8" id="KW-0378">Hydrolase</keyword>
<evidence type="ECO:0000256" key="3">
    <source>
        <dbReference type="ARBA" id="ARBA00023295"/>
    </source>
</evidence>
<proteinExistence type="inferred from homology"/>
<evidence type="ECO:0000313" key="9">
    <source>
        <dbReference type="Proteomes" id="UP000306509"/>
    </source>
</evidence>
<dbReference type="InterPro" id="IPR013783">
    <property type="entry name" value="Ig-like_fold"/>
</dbReference>
<dbReference type="SUPFAM" id="SSF49303">
    <property type="entry name" value="beta-Galactosidase/glucuronidase domain"/>
    <property type="match status" value="1"/>
</dbReference>
<dbReference type="InterPro" id="IPR040605">
    <property type="entry name" value="Glyco_hydro2_dom5"/>
</dbReference>
<dbReference type="InterPro" id="IPR054593">
    <property type="entry name" value="Beta-mannosidase-like_N2"/>
</dbReference>
<dbReference type="InterPro" id="IPR008979">
    <property type="entry name" value="Galactose-bd-like_sf"/>
</dbReference>
<protein>
    <submittedName>
        <fullName evidence="8">Beta-galactosidase</fullName>
        <ecNumber evidence="8">3.2.1.23</ecNumber>
    </submittedName>
</protein>
<feature type="domain" description="Glycoside hydrolase family 2 catalytic" evidence="4">
    <location>
        <begin position="312"/>
        <end position="565"/>
    </location>
</feature>
<evidence type="ECO:0000313" key="8">
    <source>
        <dbReference type="EMBL" id="TLC99100.1"/>
    </source>
</evidence>
<dbReference type="Gene3D" id="2.60.120.260">
    <property type="entry name" value="Galactose-binding domain-like"/>
    <property type="match status" value="1"/>
</dbReference>
<dbReference type="InterPro" id="IPR017853">
    <property type="entry name" value="GH"/>
</dbReference>
<dbReference type="InterPro" id="IPR051913">
    <property type="entry name" value="GH2_Domain-Containing"/>
</dbReference>
<evidence type="ECO:0000259" key="4">
    <source>
        <dbReference type="Pfam" id="PF02836"/>
    </source>
</evidence>
<gene>
    <name evidence="8" type="primary">lacZ_5</name>
    <name evidence="8" type="ORF">DSM106044_04081</name>
</gene>
<evidence type="ECO:0000259" key="5">
    <source>
        <dbReference type="Pfam" id="PF16355"/>
    </source>
</evidence>
<keyword evidence="9" id="KW-1185">Reference proteome</keyword>